<dbReference type="HOGENOM" id="CLU_581185_0_0_10"/>
<keyword evidence="2 4" id="KW-0378">Hydrolase</keyword>
<keyword evidence="5" id="KW-1185">Reference proteome</keyword>
<gene>
    <name evidence="4" type="ordered locus">Oweho_0737</name>
</gene>
<comment type="caution">
    <text evidence="2">Lacks conserved residue(s) required for the propagation of feature annotation.</text>
</comment>
<dbReference type="STRING" id="926562.Oweho_0737"/>
<dbReference type="InterPro" id="IPR002641">
    <property type="entry name" value="PNPLA_dom"/>
</dbReference>
<name>G8R1L1_OWEHD</name>
<feature type="short sequence motif" description="GXSXG" evidence="2">
    <location>
        <begin position="46"/>
        <end position="50"/>
    </location>
</feature>
<feature type="domain" description="PNPLA" evidence="3">
    <location>
        <begin position="15"/>
        <end position="193"/>
    </location>
</feature>
<dbReference type="AlphaFoldDB" id="G8R1L1"/>
<evidence type="ECO:0000259" key="3">
    <source>
        <dbReference type="PROSITE" id="PS51635"/>
    </source>
</evidence>
<dbReference type="Proteomes" id="UP000005631">
    <property type="component" value="Chromosome"/>
</dbReference>
<dbReference type="KEGG" id="oho:Oweho_0737"/>
<dbReference type="InterPro" id="IPR016035">
    <property type="entry name" value="Acyl_Trfase/lysoPLipase"/>
</dbReference>
<accession>G8R1L1</accession>
<proteinExistence type="predicted"/>
<dbReference type="RefSeq" id="WP_014201111.1">
    <property type="nucleotide sequence ID" value="NC_016599.1"/>
</dbReference>
<dbReference type="Gene3D" id="3.40.1090.10">
    <property type="entry name" value="Cytosolic phospholipase A2 catalytic domain"/>
    <property type="match status" value="1"/>
</dbReference>
<feature type="active site" description="Nucleophile" evidence="2">
    <location>
        <position position="48"/>
    </location>
</feature>
<organism evidence="4 5">
    <name type="scientific">Owenweeksia hongkongensis (strain DSM 17368 / CIP 108786 / JCM 12287 / NRRL B-23963 / UST20020801)</name>
    <dbReference type="NCBI Taxonomy" id="926562"/>
    <lineage>
        <taxon>Bacteria</taxon>
        <taxon>Pseudomonadati</taxon>
        <taxon>Bacteroidota</taxon>
        <taxon>Flavobacteriia</taxon>
        <taxon>Flavobacteriales</taxon>
        <taxon>Owenweeksiaceae</taxon>
        <taxon>Owenweeksia</taxon>
    </lineage>
</organism>
<dbReference type="EMBL" id="CP003156">
    <property type="protein sequence ID" value="AEV31750.1"/>
    <property type="molecule type" value="Genomic_DNA"/>
</dbReference>
<dbReference type="GO" id="GO:0016042">
    <property type="term" value="P:lipid catabolic process"/>
    <property type="evidence" value="ECO:0007669"/>
    <property type="project" value="UniProtKB-UniRule"/>
</dbReference>
<feature type="active site" description="Proton acceptor" evidence="2">
    <location>
        <position position="178"/>
    </location>
</feature>
<sequence length="470" mass="52916">MLTKPSKNPAVKRSLVLAGGGMRVAYQAGVLMALEESGLQFSHVDGTSGGIFNTSMLASGLSPKTMAEKWRTLKLKYFVSTRKVKDYLHMFKMQGYADADNIRKKVFPHLGINLKNINANAEINATFNVCNFRTKSVEAKPNTTVKEDHLIAGVSLPLFMPAIKIDEDWYTDAVWIKDANLIESVNQGSKELWLVWAIGNSPNYLKGAFHQYVHMIEMSANGGLLEEYRYIHKLNELATADEKIKLFVIKSQIPLPLDPDFFFNKINARELVNMGYAQAKGYLQNYKPEGELLDETASASEEPDFLLTFRSEYFGKLAFNSKQTPVQLFIYTRFAQFPDKQVCEVYSSIKIGREELEIPTYNYEIIGGNQELKGVSKFVLDGKEMTLTTVQKLSSPIEIAMGLGFKQIEIKVQAEDGSTMIEGKLYQSMGSRLKSLYSTNLSTITDKRTGLRAKLKMFKAFINHVKTKTS</sequence>
<dbReference type="OrthoDB" id="2339873at2"/>
<dbReference type="Pfam" id="PF01734">
    <property type="entry name" value="Patatin"/>
    <property type="match status" value="1"/>
</dbReference>
<evidence type="ECO:0000313" key="5">
    <source>
        <dbReference type="Proteomes" id="UP000005631"/>
    </source>
</evidence>
<evidence type="ECO:0000256" key="2">
    <source>
        <dbReference type="PROSITE-ProRule" id="PRU01161"/>
    </source>
</evidence>
<dbReference type="eggNOG" id="COG1752">
    <property type="taxonomic scope" value="Bacteria"/>
</dbReference>
<protein>
    <submittedName>
        <fullName evidence="4">Putative esterase of the alpha-beta hydrolase superfamily</fullName>
    </submittedName>
</protein>
<keyword evidence="2" id="KW-0442">Lipid degradation</keyword>
<evidence type="ECO:0000256" key="1">
    <source>
        <dbReference type="ARBA" id="ARBA00023098"/>
    </source>
</evidence>
<evidence type="ECO:0000313" key="4">
    <source>
        <dbReference type="EMBL" id="AEV31750.1"/>
    </source>
</evidence>
<dbReference type="GO" id="GO:0016787">
    <property type="term" value="F:hydrolase activity"/>
    <property type="evidence" value="ECO:0007669"/>
    <property type="project" value="UniProtKB-UniRule"/>
</dbReference>
<dbReference type="SUPFAM" id="SSF52151">
    <property type="entry name" value="FabD/lysophospholipase-like"/>
    <property type="match status" value="1"/>
</dbReference>
<reference evidence="4 5" key="1">
    <citation type="journal article" date="2012" name="Stand. Genomic Sci.">
        <title>Genome sequence of the orange-pigmented seawater bacterium Owenweeksia hongkongensis type strain (UST20020801(T)).</title>
        <authorList>
            <person name="Riedel T."/>
            <person name="Held B."/>
            <person name="Nolan M."/>
            <person name="Lucas S."/>
            <person name="Lapidus A."/>
            <person name="Tice H."/>
            <person name="Del Rio T.G."/>
            <person name="Cheng J.F."/>
            <person name="Han C."/>
            <person name="Tapia R."/>
            <person name="Goodwin L.A."/>
            <person name="Pitluck S."/>
            <person name="Liolios K."/>
            <person name="Mavromatis K."/>
            <person name="Pagani I."/>
            <person name="Ivanova N."/>
            <person name="Mikhailova N."/>
            <person name="Pati A."/>
            <person name="Chen A."/>
            <person name="Palaniappan K."/>
            <person name="Rohde M."/>
            <person name="Tindall B.J."/>
            <person name="Detter J.C."/>
            <person name="Goker M."/>
            <person name="Woyke T."/>
            <person name="Bristow J."/>
            <person name="Eisen J.A."/>
            <person name="Markowitz V."/>
            <person name="Hugenholtz P."/>
            <person name="Klenk H.P."/>
            <person name="Kyrpides N.C."/>
        </authorList>
    </citation>
    <scope>NUCLEOTIDE SEQUENCE</scope>
    <source>
        <strain evidence="5">DSM 17368 / JCM 12287 / NRRL B-23963</strain>
    </source>
</reference>
<keyword evidence="1 2" id="KW-0443">Lipid metabolism</keyword>
<dbReference type="PROSITE" id="PS51635">
    <property type="entry name" value="PNPLA"/>
    <property type="match status" value="1"/>
</dbReference>